<reference evidence="1 2" key="1">
    <citation type="submission" date="2017-05" db="EMBL/GenBank/DDBJ databases">
        <authorList>
            <person name="Song R."/>
            <person name="Chenine A.L."/>
            <person name="Ruprecht R.M."/>
        </authorList>
    </citation>
    <scope>NUCLEOTIDE SEQUENCE [LARGE SCALE GENOMIC DNA]</scope>
    <source>
        <strain evidence="1 2">CECT 8899</strain>
    </source>
</reference>
<dbReference type="Proteomes" id="UP000201613">
    <property type="component" value="Unassembled WGS sequence"/>
</dbReference>
<accession>A0A238LEI9</accession>
<dbReference type="EMBL" id="FXZK01000002">
    <property type="protein sequence ID" value="SMY07376.1"/>
    <property type="molecule type" value="Genomic_DNA"/>
</dbReference>
<dbReference type="OrthoDB" id="7283678at2"/>
<keyword evidence="2" id="KW-1185">Reference proteome</keyword>
<dbReference type="RefSeq" id="WP_093991581.1">
    <property type="nucleotide sequence ID" value="NZ_FXZK01000002.1"/>
</dbReference>
<dbReference type="AlphaFoldDB" id="A0A238LEI9"/>
<name>A0A238LEI9_9RHOB</name>
<gene>
    <name evidence="1" type="ORF">LOM8899_01511</name>
</gene>
<evidence type="ECO:0000313" key="1">
    <source>
        <dbReference type="EMBL" id="SMY07376.1"/>
    </source>
</evidence>
<evidence type="ECO:0000313" key="2">
    <source>
        <dbReference type="Proteomes" id="UP000201613"/>
    </source>
</evidence>
<organism evidence="1 2">
    <name type="scientific">Flavimaricola marinus</name>
    <dbReference type="NCBI Taxonomy" id="1819565"/>
    <lineage>
        <taxon>Bacteria</taxon>
        <taxon>Pseudomonadati</taxon>
        <taxon>Pseudomonadota</taxon>
        <taxon>Alphaproteobacteria</taxon>
        <taxon>Rhodobacterales</taxon>
        <taxon>Paracoccaceae</taxon>
        <taxon>Flavimaricola</taxon>
    </lineage>
</organism>
<protein>
    <submittedName>
        <fullName evidence="1">Uncharacterized protein</fullName>
    </submittedName>
</protein>
<proteinExistence type="predicted"/>
<sequence>MNYIHWMMRAKRWAQNPPSASRVVLVLGVIALCLALFAVERFVGWPEWLTPTAARRPVIR</sequence>